<evidence type="ECO:0000313" key="1">
    <source>
        <dbReference type="EMBL" id="KXG84778.1"/>
    </source>
</evidence>
<dbReference type="RefSeq" id="WP_067649005.1">
    <property type="nucleotide sequence ID" value="NZ_KQ961028.1"/>
</dbReference>
<name>A0A135P045_9HYPH</name>
<protein>
    <submittedName>
        <fullName evidence="1">Uncharacterized protein</fullName>
    </submittedName>
</protein>
<dbReference type="STRING" id="2052828.ATO67_12130"/>
<gene>
    <name evidence="1" type="ORF">ATO67_12130</name>
</gene>
<sequence>MLKATFRIGFWANLVSIAFIFFEQGAAFSQLVGPSTEALATANNHSTGVLVQGIEVGDFSKLNVWTNLKPVEFSTSHHAVIGKYVADKLGIKVGDKFLLVHPTGISTPLGHAPQMLSFDVAAIIQLAPFAEATITVYIAPKRFEELSGTPAANSGR</sequence>
<proteinExistence type="predicted"/>
<dbReference type="Proteomes" id="UP000070498">
    <property type="component" value="Unassembled WGS sequence"/>
</dbReference>
<dbReference type="EMBL" id="LNUW01000036">
    <property type="protein sequence ID" value="KXG84778.1"/>
    <property type="molecule type" value="Genomic_DNA"/>
</dbReference>
<organism evidence="1 2">
    <name type="scientific">Agrobacterium bohemicum</name>
    <dbReference type="NCBI Taxonomy" id="2052828"/>
    <lineage>
        <taxon>Bacteria</taxon>
        <taxon>Pseudomonadati</taxon>
        <taxon>Pseudomonadota</taxon>
        <taxon>Alphaproteobacteria</taxon>
        <taxon>Hyphomicrobiales</taxon>
        <taxon>Rhizobiaceae</taxon>
        <taxon>Rhizobium/Agrobacterium group</taxon>
        <taxon>Agrobacterium</taxon>
    </lineage>
</organism>
<evidence type="ECO:0000313" key="2">
    <source>
        <dbReference type="Proteomes" id="UP000070498"/>
    </source>
</evidence>
<comment type="caution">
    <text evidence="1">The sequence shown here is derived from an EMBL/GenBank/DDBJ whole genome shotgun (WGS) entry which is preliminary data.</text>
</comment>
<accession>A0A135P045</accession>
<dbReference type="AlphaFoldDB" id="A0A135P045"/>
<keyword evidence="2" id="KW-1185">Reference proteome</keyword>
<reference evidence="1 2" key="1">
    <citation type="submission" date="2015-11" db="EMBL/GenBank/DDBJ databases">
        <title>Draft genome sequence of Agrobacterium sp. R89-1.</title>
        <authorList>
            <person name="Zahradnik J."/>
            <person name="Kyslikova E."/>
            <person name="Palyzova A."/>
            <person name="Kyslik P."/>
        </authorList>
    </citation>
    <scope>NUCLEOTIDE SEQUENCE [LARGE SCALE GENOMIC DNA]</scope>
    <source>
        <strain evidence="1 2">R89-1</strain>
    </source>
</reference>